<dbReference type="PATRIC" id="fig|1265738.3.peg.5316"/>
<sequence length="46" mass="5784">MQKRRRWDSNPRIKDLQTNLWITVEREKPMFYEVLEVSERAKTYQI</sequence>
<evidence type="ECO:0000313" key="2">
    <source>
        <dbReference type="Proteomes" id="UP000011991"/>
    </source>
</evidence>
<proteinExistence type="predicted"/>
<protein>
    <submittedName>
        <fullName evidence="1">Uncharacterized protein</fullName>
    </submittedName>
</protein>
<gene>
    <name evidence="1" type="ORF">RMSM_05295</name>
</gene>
<evidence type="ECO:0000313" key="1">
    <source>
        <dbReference type="EMBL" id="EMI17769.1"/>
    </source>
</evidence>
<comment type="caution">
    <text evidence="1">The sequence shown here is derived from an EMBL/GenBank/DDBJ whole genome shotgun (WGS) entry which is preliminary data.</text>
</comment>
<accession>M5RUZ6</accession>
<keyword evidence="2" id="KW-1185">Reference proteome</keyword>
<dbReference type="Proteomes" id="UP000011991">
    <property type="component" value="Unassembled WGS sequence"/>
</dbReference>
<name>M5RUZ6_9BACT</name>
<dbReference type="EMBL" id="ANOG01000748">
    <property type="protein sequence ID" value="EMI17769.1"/>
    <property type="molecule type" value="Genomic_DNA"/>
</dbReference>
<organism evidence="1 2">
    <name type="scientific">Rhodopirellula maiorica SM1</name>
    <dbReference type="NCBI Taxonomy" id="1265738"/>
    <lineage>
        <taxon>Bacteria</taxon>
        <taxon>Pseudomonadati</taxon>
        <taxon>Planctomycetota</taxon>
        <taxon>Planctomycetia</taxon>
        <taxon>Pirellulales</taxon>
        <taxon>Pirellulaceae</taxon>
        <taxon>Novipirellula</taxon>
    </lineage>
</organism>
<dbReference type="AlphaFoldDB" id="M5RUZ6"/>
<reference evidence="1 2" key="1">
    <citation type="journal article" date="2013" name="Mar. Genomics">
        <title>Expression of sulfatases in Rhodopirellula baltica and the diversity of sulfatases in the genus Rhodopirellula.</title>
        <authorList>
            <person name="Wegner C.E."/>
            <person name="Richter-Heitmann T."/>
            <person name="Klindworth A."/>
            <person name="Klockow C."/>
            <person name="Richter M."/>
            <person name="Achstetter T."/>
            <person name="Glockner F.O."/>
            <person name="Harder J."/>
        </authorList>
    </citation>
    <scope>NUCLEOTIDE SEQUENCE [LARGE SCALE GENOMIC DNA]</scope>
    <source>
        <strain evidence="1 2">SM1</strain>
    </source>
</reference>